<dbReference type="SMART" id="SM00065">
    <property type="entry name" value="GAF"/>
    <property type="match status" value="1"/>
</dbReference>
<dbReference type="CDD" id="cd01949">
    <property type="entry name" value="GGDEF"/>
    <property type="match status" value="1"/>
</dbReference>
<organism evidence="2">
    <name type="scientific">mine drainage metagenome</name>
    <dbReference type="NCBI Taxonomy" id="410659"/>
    <lineage>
        <taxon>unclassified sequences</taxon>
        <taxon>metagenomes</taxon>
        <taxon>ecological metagenomes</taxon>
    </lineage>
</organism>
<dbReference type="InterPro" id="IPR043128">
    <property type="entry name" value="Rev_trsase/Diguanyl_cyclase"/>
</dbReference>
<keyword evidence="2" id="KW-0808">Transferase</keyword>
<sequence length="657" mass="73754">MLTDNSNIQYRFSDLIDVPAFARMLENFFQATGIPNGVVDVDGNLLSMSCGNNACATFHRVNPEATERCRDSNIAIMHDLRNGHVAGGLCRNGLMDYATPVVIEGQQLATLFLGQILHTPPDMEFFRAQATQFGFDEKTYLKSIQAIPVIEKAQVESLMTVMVDMAKMLANCGLIRLRQTALEHDLNEHAERRIQLEDILNLSPVAIGWSNGENRIEYVNLQFTLLFGYNLDDLPDLETWYRLAYPDENYREMVIRPWMKNVATAKTSRTQPPELEVNITCKDGTTRRIVIRASWIGQRRLVNFTDITDRWISEQRKQAHDTMLEMVAKGAELADILNAIVRQAQSEDKTTLCSILLIDEEGKHLLSGAAPDLQTFYTEAINGLEIGMGVGSCGTAAFLGQRVIVEDIQTHEYWKPYTQLAQKAGLRACWSEPIRSSRGKILGTFAIYHTQPKSPELEDIERIGAAANLASIAIENRYAYEELERRAYSDYLTGLANRRFFLEQAESELSRALRYDGELSILMLDIDNFKLVNDTHGHKIGDLVLKKLSDICRNTLRDVDIIGRIGGEEFAVLLPETGSTQAEEVAERLRAAIDSTRVSLDSGLPLHFTISLGVTTLFDKDINIDTLLNQADQALYQAKNSGRNRVCSYHVTNSSSD</sequence>
<dbReference type="Pfam" id="PF10114">
    <property type="entry name" value="PocR"/>
    <property type="match status" value="1"/>
</dbReference>
<dbReference type="Gene3D" id="3.30.70.270">
    <property type="match status" value="1"/>
</dbReference>
<reference evidence="2" key="1">
    <citation type="submission" date="2016-10" db="EMBL/GenBank/DDBJ databases">
        <title>Sequence of Gallionella enrichment culture.</title>
        <authorList>
            <person name="Poehlein A."/>
            <person name="Muehling M."/>
            <person name="Daniel R."/>
        </authorList>
    </citation>
    <scope>NUCLEOTIDE SEQUENCE</scope>
</reference>
<proteinExistence type="predicted"/>
<dbReference type="InterPro" id="IPR018771">
    <property type="entry name" value="PocR_dom"/>
</dbReference>
<dbReference type="FunFam" id="3.30.70.270:FF:000001">
    <property type="entry name" value="Diguanylate cyclase domain protein"/>
    <property type="match status" value="1"/>
</dbReference>
<dbReference type="InterPro" id="IPR035965">
    <property type="entry name" value="PAS-like_dom_sf"/>
</dbReference>
<dbReference type="PANTHER" id="PTHR45138">
    <property type="entry name" value="REGULATORY COMPONENTS OF SENSORY TRANSDUCTION SYSTEM"/>
    <property type="match status" value="1"/>
</dbReference>
<dbReference type="SUPFAM" id="SSF55781">
    <property type="entry name" value="GAF domain-like"/>
    <property type="match status" value="1"/>
</dbReference>
<dbReference type="SUPFAM" id="SSF55785">
    <property type="entry name" value="PYP-like sensor domain (PAS domain)"/>
    <property type="match status" value="1"/>
</dbReference>
<dbReference type="InterPro" id="IPR003018">
    <property type="entry name" value="GAF"/>
</dbReference>
<dbReference type="Gene3D" id="3.30.450.20">
    <property type="entry name" value="PAS domain"/>
    <property type="match status" value="1"/>
</dbReference>
<dbReference type="SMART" id="SM00267">
    <property type="entry name" value="GGDEF"/>
    <property type="match status" value="1"/>
</dbReference>
<protein>
    <submittedName>
        <fullName evidence="2">Putative diguanylate cyclase YdaM</fullName>
        <ecNumber evidence="2">2.7.7.65</ecNumber>
    </submittedName>
</protein>
<dbReference type="AlphaFoldDB" id="A0A1J5TNH4"/>
<evidence type="ECO:0000259" key="1">
    <source>
        <dbReference type="PROSITE" id="PS50887"/>
    </source>
</evidence>
<keyword evidence="2" id="KW-0548">Nucleotidyltransferase</keyword>
<feature type="domain" description="GGDEF" evidence="1">
    <location>
        <begin position="517"/>
        <end position="651"/>
    </location>
</feature>
<dbReference type="Pfam" id="PF00990">
    <property type="entry name" value="GGDEF"/>
    <property type="match status" value="1"/>
</dbReference>
<dbReference type="Pfam" id="PF13185">
    <property type="entry name" value="GAF_2"/>
    <property type="match status" value="1"/>
</dbReference>
<evidence type="ECO:0000313" key="2">
    <source>
        <dbReference type="EMBL" id="OIR17800.1"/>
    </source>
</evidence>
<name>A0A1J5TNH4_9ZZZZ</name>
<dbReference type="NCBIfam" id="TIGR00254">
    <property type="entry name" value="GGDEF"/>
    <property type="match status" value="1"/>
</dbReference>
<dbReference type="EMBL" id="MLJW01000004">
    <property type="protein sequence ID" value="OIR17800.1"/>
    <property type="molecule type" value="Genomic_DNA"/>
</dbReference>
<dbReference type="InterPro" id="IPR050469">
    <property type="entry name" value="Diguanylate_Cyclase"/>
</dbReference>
<gene>
    <name evidence="2" type="primary">ydaM_1</name>
    <name evidence="2" type="ORF">GALL_20220</name>
</gene>
<comment type="caution">
    <text evidence="2">The sequence shown here is derived from an EMBL/GenBank/DDBJ whole genome shotgun (WGS) entry which is preliminary data.</text>
</comment>
<dbReference type="PANTHER" id="PTHR45138:SF9">
    <property type="entry name" value="DIGUANYLATE CYCLASE DGCM-RELATED"/>
    <property type="match status" value="1"/>
</dbReference>
<dbReference type="GO" id="GO:0052621">
    <property type="term" value="F:diguanylate cyclase activity"/>
    <property type="evidence" value="ECO:0007669"/>
    <property type="project" value="UniProtKB-EC"/>
</dbReference>
<dbReference type="EC" id="2.7.7.65" evidence="2"/>
<accession>A0A1J5TNH4</accession>
<dbReference type="SUPFAM" id="SSF55073">
    <property type="entry name" value="Nucleotide cyclase"/>
    <property type="match status" value="1"/>
</dbReference>
<dbReference type="PROSITE" id="PS50887">
    <property type="entry name" value="GGDEF"/>
    <property type="match status" value="1"/>
</dbReference>
<dbReference type="Gene3D" id="3.30.450.40">
    <property type="match status" value="1"/>
</dbReference>
<dbReference type="InterPro" id="IPR000160">
    <property type="entry name" value="GGDEF_dom"/>
</dbReference>
<dbReference type="InterPro" id="IPR029787">
    <property type="entry name" value="Nucleotide_cyclase"/>
</dbReference>
<dbReference type="InterPro" id="IPR029016">
    <property type="entry name" value="GAF-like_dom_sf"/>
</dbReference>